<evidence type="ECO:0000313" key="1">
    <source>
        <dbReference type="EMBL" id="QXR27241.1"/>
    </source>
</evidence>
<dbReference type="AlphaFoldDB" id="A0A8F6R2D1"/>
<gene>
    <name evidence="1" type="ORF">EGT69_013365</name>
</gene>
<accession>A0A8F6R2D1</accession>
<proteinExistence type="predicted"/>
<reference evidence="1" key="1">
    <citation type="journal article" date="2019" name="Nat. Commun.">
        <title>Spatiotemporal dynamics of multidrug resistant bacteria on intensive care unit surfaces.</title>
        <authorList>
            <person name="D'Souza A.W."/>
            <person name="Potter R.F."/>
            <person name="Wallace M."/>
            <person name="Shupe A."/>
            <person name="Patel S."/>
            <person name="Sun X."/>
            <person name="Gul D."/>
            <person name="Kwon J.H."/>
            <person name="Andleeb S."/>
            <person name="Burnham C.D."/>
            <person name="Dantas G."/>
        </authorList>
    </citation>
    <scope>NUCLEOTIDE SEQUENCE</scope>
    <source>
        <strain evidence="1">AJ_351</strain>
    </source>
</reference>
<reference evidence="1" key="2">
    <citation type="submission" date="2021-06" db="EMBL/GenBank/DDBJ databases">
        <authorList>
            <person name="Diorio-Toth L."/>
        </authorList>
    </citation>
    <scope>NUCLEOTIDE SEQUENCE</scope>
    <source>
        <strain evidence="1">AJ_351</strain>
    </source>
</reference>
<dbReference type="Proteomes" id="UP000279359">
    <property type="component" value="Chromosome"/>
</dbReference>
<protein>
    <submittedName>
        <fullName evidence="1">Uncharacterized protein</fullName>
    </submittedName>
</protein>
<organism evidence="1">
    <name type="scientific">Acinetobacter junii</name>
    <dbReference type="NCBI Taxonomy" id="40215"/>
    <lineage>
        <taxon>Bacteria</taxon>
        <taxon>Pseudomonadati</taxon>
        <taxon>Pseudomonadota</taxon>
        <taxon>Gammaproteobacteria</taxon>
        <taxon>Moraxellales</taxon>
        <taxon>Moraxellaceae</taxon>
        <taxon>Acinetobacter</taxon>
    </lineage>
</organism>
<dbReference type="RefSeq" id="WP_153310265.1">
    <property type="nucleotide sequence ID" value="NZ_BBOS01000014.1"/>
</dbReference>
<sequence>MYLAYWMLVDAQQHVRQIIVNVNSSVDLALNDANMLSTKLRSAESQPVFQLSQVSLSD</sequence>
<name>A0A8F6R2D1_ACIJU</name>
<dbReference type="EMBL" id="CP078018">
    <property type="protein sequence ID" value="QXR27241.1"/>
    <property type="molecule type" value="Genomic_DNA"/>
</dbReference>